<gene>
    <name evidence="2" type="ORF">L21SP4_00274</name>
</gene>
<reference evidence="3" key="1">
    <citation type="submission" date="2015-02" db="EMBL/GenBank/DDBJ databases">
        <title>Description and complete genome sequence of the first cultured representative of the subdivision 5 of the Verrucomicrobia phylum.</title>
        <authorList>
            <person name="Spring S."/>
            <person name="Bunk B."/>
            <person name="Sproer C."/>
            <person name="Klenk H.-P."/>
        </authorList>
    </citation>
    <scope>NUCLEOTIDE SEQUENCE [LARGE SCALE GENOMIC DNA]</scope>
    <source>
        <strain evidence="3">L21-Fru-AB</strain>
    </source>
</reference>
<protein>
    <recommendedName>
        <fullName evidence="4">Prepilin-type N-terminal cleavage/methylation domain-containing protein</fullName>
    </recommendedName>
</protein>
<keyword evidence="3" id="KW-1185">Reference proteome</keyword>
<dbReference type="KEGG" id="vbl:L21SP4_00274"/>
<feature type="transmembrane region" description="Helical" evidence="1">
    <location>
        <begin position="21"/>
        <end position="40"/>
    </location>
</feature>
<sequence>MNAGKSGCRGGSRAGFTVMEVTIAFAIGIMVLATVSVLLADSFRLWRDAAGAWHLARQAKFTRERILRGRAFGGDGLRSATTNVTVTEGSGSMYNLGYRAPDNDHYGIYSYDGSFLYLLDQSGSLAWWVGGYDDWIYGLDQPLRVSGMDNTVVNGREVRLRYEVYYDEGGKRFSNRQEIRTMLINEN</sequence>
<dbReference type="Proteomes" id="UP000035268">
    <property type="component" value="Chromosome"/>
</dbReference>
<dbReference type="RefSeq" id="WP_052880976.1">
    <property type="nucleotide sequence ID" value="NZ_CP010904.1"/>
</dbReference>
<keyword evidence="1" id="KW-0812">Transmembrane</keyword>
<evidence type="ECO:0000256" key="1">
    <source>
        <dbReference type="SAM" id="Phobius"/>
    </source>
</evidence>
<organism evidence="2 3">
    <name type="scientific">Kiritimatiella glycovorans</name>
    <dbReference type="NCBI Taxonomy" id="1307763"/>
    <lineage>
        <taxon>Bacteria</taxon>
        <taxon>Pseudomonadati</taxon>
        <taxon>Kiritimatiellota</taxon>
        <taxon>Kiritimatiellia</taxon>
        <taxon>Kiritimatiellales</taxon>
        <taxon>Kiritimatiellaceae</taxon>
        <taxon>Kiritimatiella</taxon>
    </lineage>
</organism>
<dbReference type="EMBL" id="CP010904">
    <property type="protein sequence ID" value="AKJ63555.1"/>
    <property type="molecule type" value="Genomic_DNA"/>
</dbReference>
<name>A0A0G3EFH9_9BACT</name>
<evidence type="ECO:0008006" key="4">
    <source>
        <dbReference type="Google" id="ProtNLM"/>
    </source>
</evidence>
<keyword evidence="1" id="KW-0472">Membrane</keyword>
<keyword evidence="1" id="KW-1133">Transmembrane helix</keyword>
<reference evidence="2 3" key="2">
    <citation type="journal article" date="2016" name="ISME J.">
        <title>Characterization of the first cultured representative of Verrucomicrobia subdivision 5 indicates the proposal of a novel phylum.</title>
        <authorList>
            <person name="Spring S."/>
            <person name="Bunk B."/>
            <person name="Sproer C."/>
            <person name="Schumann P."/>
            <person name="Rohde M."/>
            <person name="Tindall B.J."/>
            <person name="Klenk H.P."/>
        </authorList>
    </citation>
    <scope>NUCLEOTIDE SEQUENCE [LARGE SCALE GENOMIC DNA]</scope>
    <source>
        <strain evidence="2 3">L21-Fru-AB</strain>
    </source>
</reference>
<dbReference type="AlphaFoldDB" id="A0A0G3EFH9"/>
<evidence type="ECO:0000313" key="3">
    <source>
        <dbReference type="Proteomes" id="UP000035268"/>
    </source>
</evidence>
<dbReference type="STRING" id="1307763.L21SP4_00274"/>
<proteinExistence type="predicted"/>
<evidence type="ECO:0000313" key="2">
    <source>
        <dbReference type="EMBL" id="AKJ63555.1"/>
    </source>
</evidence>
<accession>A0A0G3EFH9</accession>